<dbReference type="FunFam" id="3.40.50.1470:FF:000001">
    <property type="entry name" value="Peptidyl-tRNA hydrolase"/>
    <property type="match status" value="1"/>
</dbReference>
<dbReference type="EC" id="3.1.1.29" evidence="1 8"/>
<organism evidence="9 10">
    <name type="scientific">Tersicoccus phoenicis</name>
    <dbReference type="NCBI Taxonomy" id="554083"/>
    <lineage>
        <taxon>Bacteria</taxon>
        <taxon>Bacillati</taxon>
        <taxon>Actinomycetota</taxon>
        <taxon>Actinomycetes</taxon>
        <taxon>Micrococcales</taxon>
        <taxon>Micrococcaceae</taxon>
        <taxon>Tersicoccus</taxon>
    </lineage>
</organism>
<dbReference type="GO" id="GO:0072344">
    <property type="term" value="P:rescue of stalled ribosome"/>
    <property type="evidence" value="ECO:0007669"/>
    <property type="project" value="UniProtKB-UniRule"/>
</dbReference>
<dbReference type="PANTHER" id="PTHR17224">
    <property type="entry name" value="PEPTIDYL-TRNA HYDROLASE"/>
    <property type="match status" value="1"/>
</dbReference>
<dbReference type="PANTHER" id="PTHR17224:SF1">
    <property type="entry name" value="PEPTIDYL-TRNA HYDROLASE"/>
    <property type="match status" value="1"/>
</dbReference>
<feature type="active site" description="Proton acceptor" evidence="8">
    <location>
        <position position="23"/>
    </location>
</feature>
<dbReference type="SUPFAM" id="SSF53178">
    <property type="entry name" value="Peptidyl-tRNA hydrolase-like"/>
    <property type="match status" value="1"/>
</dbReference>
<evidence type="ECO:0000256" key="3">
    <source>
        <dbReference type="ARBA" id="ARBA00022801"/>
    </source>
</evidence>
<evidence type="ECO:0000313" key="9">
    <source>
        <dbReference type="EMBL" id="OMH23847.1"/>
    </source>
</evidence>
<comment type="catalytic activity">
    <reaction evidence="6 8">
        <text>an N-acyl-L-alpha-aminoacyl-tRNA + H2O = an N-acyl-L-amino acid + a tRNA + H(+)</text>
        <dbReference type="Rhea" id="RHEA:54448"/>
        <dbReference type="Rhea" id="RHEA-COMP:10123"/>
        <dbReference type="Rhea" id="RHEA-COMP:13883"/>
        <dbReference type="ChEBI" id="CHEBI:15377"/>
        <dbReference type="ChEBI" id="CHEBI:15378"/>
        <dbReference type="ChEBI" id="CHEBI:59874"/>
        <dbReference type="ChEBI" id="CHEBI:78442"/>
        <dbReference type="ChEBI" id="CHEBI:138191"/>
        <dbReference type="EC" id="3.1.1.29"/>
    </reaction>
</comment>
<protein>
    <recommendedName>
        <fullName evidence="7 8">Peptidyl-tRNA hydrolase</fullName>
        <shortName evidence="8">Pth</shortName>
        <ecNumber evidence="1 8">3.1.1.29</ecNumber>
    </recommendedName>
</protein>
<dbReference type="STRING" id="554083.BKD30_10775"/>
<dbReference type="EMBL" id="MRDE01000068">
    <property type="protein sequence ID" value="OMH23847.1"/>
    <property type="molecule type" value="Genomic_DNA"/>
</dbReference>
<dbReference type="GO" id="GO:0000049">
    <property type="term" value="F:tRNA binding"/>
    <property type="evidence" value="ECO:0007669"/>
    <property type="project" value="UniProtKB-UniRule"/>
</dbReference>
<comment type="function">
    <text evidence="8">Hydrolyzes ribosome-free peptidyl-tRNAs (with 1 or more amino acids incorporated), which drop off the ribosome during protein synthesis, or as a result of ribosome stalling.</text>
</comment>
<gene>
    <name evidence="8" type="primary">pth</name>
    <name evidence="9" type="ORF">BKD30_10775</name>
</gene>
<feature type="site" description="Discriminates between blocked and unblocked aminoacyl-tRNA" evidence="8">
    <location>
        <position position="13"/>
    </location>
</feature>
<dbReference type="GO" id="GO:0006515">
    <property type="term" value="P:protein quality control for misfolded or incompletely synthesized proteins"/>
    <property type="evidence" value="ECO:0007669"/>
    <property type="project" value="UniProtKB-UniRule"/>
</dbReference>
<comment type="subcellular location">
    <subcellularLocation>
        <location evidence="8">Cytoplasm</location>
    </subcellularLocation>
</comment>
<comment type="similarity">
    <text evidence="5 8">Belongs to the PTH family.</text>
</comment>
<feature type="binding site" evidence="8">
    <location>
        <position position="70"/>
    </location>
    <ligand>
        <name>tRNA</name>
        <dbReference type="ChEBI" id="CHEBI:17843"/>
    </ligand>
</feature>
<reference evidence="9 10" key="1">
    <citation type="submission" date="2016-12" db="EMBL/GenBank/DDBJ databases">
        <title>Draft genome of Tersicoccus phoenicis 1P05MA.</title>
        <authorList>
            <person name="Nakajima Y."/>
            <person name="Yoshizawa S."/>
            <person name="Nakamura K."/>
            <person name="Ogura Y."/>
            <person name="Hayashi T."/>
            <person name="Kogure K."/>
        </authorList>
    </citation>
    <scope>NUCLEOTIDE SEQUENCE [LARGE SCALE GENOMIC DNA]</scope>
    <source>
        <strain evidence="9 10">1p05MA</strain>
    </source>
</reference>
<dbReference type="InterPro" id="IPR018171">
    <property type="entry name" value="Pept_tRNA_hydro_CS"/>
</dbReference>
<dbReference type="CDD" id="cd00462">
    <property type="entry name" value="PTH"/>
    <property type="match status" value="1"/>
</dbReference>
<comment type="caution">
    <text evidence="9">The sequence shown here is derived from an EMBL/GenBank/DDBJ whole genome shotgun (WGS) entry which is preliminary data.</text>
</comment>
<evidence type="ECO:0000256" key="1">
    <source>
        <dbReference type="ARBA" id="ARBA00013260"/>
    </source>
</evidence>
<evidence type="ECO:0000256" key="6">
    <source>
        <dbReference type="ARBA" id="ARBA00048707"/>
    </source>
</evidence>
<accession>A0A1R1L8J5</accession>
<dbReference type="PROSITE" id="PS01196">
    <property type="entry name" value="PEPT_TRNA_HYDROL_2"/>
    <property type="match status" value="1"/>
</dbReference>
<feature type="binding site" evidence="8">
    <location>
        <position position="118"/>
    </location>
    <ligand>
        <name>tRNA</name>
        <dbReference type="ChEBI" id="CHEBI:17843"/>
    </ligand>
</feature>
<dbReference type="HAMAP" id="MF_00083">
    <property type="entry name" value="Pept_tRNA_hydro_bact"/>
    <property type="match status" value="1"/>
</dbReference>
<dbReference type="Proteomes" id="UP000187085">
    <property type="component" value="Unassembled WGS sequence"/>
</dbReference>
<evidence type="ECO:0000256" key="8">
    <source>
        <dbReference type="HAMAP-Rule" id="MF_00083"/>
    </source>
</evidence>
<keyword evidence="10" id="KW-1185">Reference proteome</keyword>
<feature type="binding site" evidence="8">
    <location>
        <position position="72"/>
    </location>
    <ligand>
        <name>tRNA</name>
        <dbReference type="ChEBI" id="CHEBI:17843"/>
    </ligand>
</feature>
<evidence type="ECO:0000256" key="2">
    <source>
        <dbReference type="ARBA" id="ARBA00022555"/>
    </source>
</evidence>
<dbReference type="GO" id="GO:0004045">
    <property type="term" value="F:peptidyl-tRNA hydrolase activity"/>
    <property type="evidence" value="ECO:0007669"/>
    <property type="project" value="UniProtKB-UniRule"/>
</dbReference>
<evidence type="ECO:0000313" key="10">
    <source>
        <dbReference type="Proteomes" id="UP000187085"/>
    </source>
</evidence>
<keyword evidence="3 8" id="KW-0378">Hydrolase</keyword>
<dbReference type="Pfam" id="PF01195">
    <property type="entry name" value="Pept_tRNA_hydro"/>
    <property type="match status" value="1"/>
</dbReference>
<dbReference type="AlphaFoldDB" id="A0A1R1L8J5"/>
<keyword evidence="4 8" id="KW-0694">RNA-binding</keyword>
<dbReference type="InterPro" id="IPR001328">
    <property type="entry name" value="Pept_tRNA_hydro"/>
</dbReference>
<evidence type="ECO:0000256" key="7">
    <source>
        <dbReference type="ARBA" id="ARBA00050038"/>
    </source>
</evidence>
<dbReference type="RefSeq" id="WP_076704566.1">
    <property type="nucleotide sequence ID" value="NZ_MRDE01000068.1"/>
</dbReference>
<name>A0A1R1L8J5_9MICC</name>
<dbReference type="InterPro" id="IPR036416">
    <property type="entry name" value="Pept_tRNA_hydro_sf"/>
</dbReference>
<proteinExistence type="inferred from homology"/>
<feature type="binding site" evidence="8">
    <location>
        <position position="18"/>
    </location>
    <ligand>
        <name>tRNA</name>
        <dbReference type="ChEBI" id="CHEBI:17843"/>
    </ligand>
</feature>
<comment type="subunit">
    <text evidence="8">Monomer.</text>
</comment>
<comment type="function">
    <text evidence="8">Catalyzes the release of premature peptidyl moieties from peptidyl-tRNA molecules trapped in stalled 50S ribosomal subunits, and thus maintains levels of free tRNAs and 50S ribosomes.</text>
</comment>
<sequence>MSADTWLVAGLGNPGPGYARHRHNVGAMVLDELAARIGAGYTTHRARASVATGRIRPGGPRVVLVKPTVFMNTSGGPVAALLQYYRIEPDRLIVVHDELDIPFDDVRLKRGGSEGGHNGLKDITRVLGTRDYLRVRVGIGRPPGRKDPADHVLSDFTRAEQTDLPLLLDTAADAVEALVEEGLLAAQQRFHGR</sequence>
<evidence type="ECO:0000256" key="4">
    <source>
        <dbReference type="ARBA" id="ARBA00022884"/>
    </source>
</evidence>
<dbReference type="Gene3D" id="3.40.50.1470">
    <property type="entry name" value="Peptidyl-tRNA hydrolase"/>
    <property type="match status" value="1"/>
</dbReference>
<feature type="site" description="Stabilizes the basic form of H active site to accept a proton" evidence="8">
    <location>
        <position position="97"/>
    </location>
</feature>
<dbReference type="GO" id="GO:0005737">
    <property type="term" value="C:cytoplasm"/>
    <property type="evidence" value="ECO:0007669"/>
    <property type="project" value="UniProtKB-SubCell"/>
</dbReference>
<evidence type="ECO:0000256" key="5">
    <source>
        <dbReference type="ARBA" id="ARBA00038063"/>
    </source>
</evidence>
<dbReference type="OrthoDB" id="9800507at2"/>
<dbReference type="NCBIfam" id="TIGR00447">
    <property type="entry name" value="pth"/>
    <property type="match status" value="1"/>
</dbReference>
<keyword evidence="2 8" id="KW-0820">tRNA-binding</keyword>
<keyword evidence="8" id="KW-0963">Cytoplasm</keyword>